<organism evidence="1 2">
    <name type="scientific">Botryosphaeria dothidea</name>
    <dbReference type="NCBI Taxonomy" id="55169"/>
    <lineage>
        <taxon>Eukaryota</taxon>
        <taxon>Fungi</taxon>
        <taxon>Dikarya</taxon>
        <taxon>Ascomycota</taxon>
        <taxon>Pezizomycotina</taxon>
        <taxon>Dothideomycetes</taxon>
        <taxon>Dothideomycetes incertae sedis</taxon>
        <taxon>Botryosphaeriales</taxon>
        <taxon>Botryosphaeriaceae</taxon>
        <taxon>Botryosphaeria</taxon>
    </lineage>
</organism>
<evidence type="ECO:0000313" key="1">
    <source>
        <dbReference type="EMBL" id="KAF4307630.1"/>
    </source>
</evidence>
<dbReference type="Proteomes" id="UP000572817">
    <property type="component" value="Unassembled WGS sequence"/>
</dbReference>
<protein>
    <submittedName>
        <fullName evidence="1">Uncharacterized protein</fullName>
    </submittedName>
</protein>
<dbReference type="EMBL" id="WWBZ02000022">
    <property type="protein sequence ID" value="KAF4307630.1"/>
    <property type="molecule type" value="Genomic_DNA"/>
</dbReference>
<gene>
    <name evidence="1" type="ORF">GTA08_BOTSDO03784</name>
</gene>
<reference evidence="1" key="1">
    <citation type="submission" date="2020-04" db="EMBL/GenBank/DDBJ databases">
        <title>Genome Assembly and Annotation of Botryosphaeria dothidea sdau 11-99, a Latent Pathogen of Apple Fruit Ring Rot in China.</title>
        <authorList>
            <person name="Yu C."/>
            <person name="Diao Y."/>
            <person name="Lu Q."/>
            <person name="Zhao J."/>
            <person name="Cui S."/>
            <person name="Peng C."/>
            <person name="He B."/>
            <person name="Liu H."/>
        </authorList>
    </citation>
    <scope>NUCLEOTIDE SEQUENCE [LARGE SCALE GENOMIC DNA]</scope>
    <source>
        <strain evidence="1">Sdau11-99</strain>
    </source>
</reference>
<evidence type="ECO:0000313" key="2">
    <source>
        <dbReference type="Proteomes" id="UP000572817"/>
    </source>
</evidence>
<accession>A0A8H4N3F8</accession>
<proteinExistence type="predicted"/>
<name>A0A8H4N3F8_9PEZI</name>
<keyword evidence="2" id="KW-1185">Reference proteome</keyword>
<sequence>MPTICAVLSPLPSLDEDPGAAAAAAADEEAGAWELVEDGTDDVEDAEDAGVVEESKVVRELLERDEDVLDERRVDVVFDLIEVEDAVSAVVSAVLVICAVKVRVLCVATTAPSWPEHMLYVDARSGVDEAHEVTAQAYAASPRVRPVVL</sequence>
<comment type="caution">
    <text evidence="1">The sequence shown here is derived from an EMBL/GenBank/DDBJ whole genome shotgun (WGS) entry which is preliminary data.</text>
</comment>
<dbReference type="AlphaFoldDB" id="A0A8H4N3F8"/>